<dbReference type="CDD" id="cd19941">
    <property type="entry name" value="TIL"/>
    <property type="match status" value="1"/>
</dbReference>
<keyword evidence="5" id="KW-1185">Reference proteome</keyword>
<dbReference type="EMBL" id="CAKOGL010000012">
    <property type="protein sequence ID" value="CAH2092967.1"/>
    <property type="molecule type" value="Genomic_DNA"/>
</dbReference>
<dbReference type="InterPro" id="IPR036084">
    <property type="entry name" value="Ser_inhib-like_sf"/>
</dbReference>
<keyword evidence="2" id="KW-1015">Disulfide bond</keyword>
<evidence type="ECO:0000313" key="4">
    <source>
        <dbReference type="EMBL" id="CAH2092967.1"/>
    </source>
</evidence>
<organism evidence="4 5">
    <name type="scientific">Euphydryas editha</name>
    <name type="common">Edith's checkerspot</name>
    <dbReference type="NCBI Taxonomy" id="104508"/>
    <lineage>
        <taxon>Eukaryota</taxon>
        <taxon>Metazoa</taxon>
        <taxon>Ecdysozoa</taxon>
        <taxon>Arthropoda</taxon>
        <taxon>Hexapoda</taxon>
        <taxon>Insecta</taxon>
        <taxon>Pterygota</taxon>
        <taxon>Neoptera</taxon>
        <taxon>Endopterygota</taxon>
        <taxon>Lepidoptera</taxon>
        <taxon>Glossata</taxon>
        <taxon>Ditrysia</taxon>
        <taxon>Papilionoidea</taxon>
        <taxon>Nymphalidae</taxon>
        <taxon>Nymphalinae</taxon>
        <taxon>Euphydryas</taxon>
    </lineage>
</organism>
<dbReference type="InterPro" id="IPR002919">
    <property type="entry name" value="TIL_dom"/>
</dbReference>
<sequence length="179" mass="20385">MNAYTYLVACSITIVICRDEDKISKACYWPNEMFEPCFGGCAEISCDNPRNHLRPCYPYCEPGCVCEEPYVRDDRTHQCVLPQDCSPTQMGIPVPTRRRSGKPAVIPKSARIPKVHVKQEDVRELNDVHSHQVEGYKRPDEVSRMGNYFNIVIAPPPIKALQPRKMLHGENQKLSAKNI</sequence>
<accession>A0AAU9U2K3</accession>
<evidence type="ECO:0000256" key="1">
    <source>
        <dbReference type="ARBA" id="ARBA00022690"/>
    </source>
</evidence>
<evidence type="ECO:0000259" key="3">
    <source>
        <dbReference type="Pfam" id="PF01826"/>
    </source>
</evidence>
<dbReference type="Proteomes" id="UP001153954">
    <property type="component" value="Unassembled WGS sequence"/>
</dbReference>
<dbReference type="PANTHER" id="PTHR23259:SF70">
    <property type="entry name" value="ACCESSORY GLAND PROTEIN ACP62F-RELATED"/>
    <property type="match status" value="1"/>
</dbReference>
<name>A0AAU9U2K3_EUPED</name>
<dbReference type="InterPro" id="IPR051368">
    <property type="entry name" value="SerProtInhib-TIL_Domain"/>
</dbReference>
<dbReference type="SUPFAM" id="SSF57567">
    <property type="entry name" value="Serine protease inhibitors"/>
    <property type="match status" value="1"/>
</dbReference>
<dbReference type="Pfam" id="PF01826">
    <property type="entry name" value="TIL"/>
    <property type="match status" value="1"/>
</dbReference>
<protein>
    <recommendedName>
        <fullName evidence="3">TIL domain-containing protein</fullName>
    </recommendedName>
</protein>
<gene>
    <name evidence="4" type="ORF">EEDITHA_LOCUS8679</name>
</gene>
<dbReference type="GO" id="GO:0030414">
    <property type="term" value="F:peptidase inhibitor activity"/>
    <property type="evidence" value="ECO:0007669"/>
    <property type="project" value="UniProtKB-KW"/>
</dbReference>
<dbReference type="Gene3D" id="2.10.25.10">
    <property type="entry name" value="Laminin"/>
    <property type="match status" value="1"/>
</dbReference>
<evidence type="ECO:0000313" key="5">
    <source>
        <dbReference type="Proteomes" id="UP001153954"/>
    </source>
</evidence>
<keyword evidence="1" id="KW-0646">Protease inhibitor</keyword>
<proteinExistence type="predicted"/>
<dbReference type="PANTHER" id="PTHR23259">
    <property type="entry name" value="RIDDLE"/>
    <property type="match status" value="1"/>
</dbReference>
<comment type="caution">
    <text evidence="4">The sequence shown here is derived from an EMBL/GenBank/DDBJ whole genome shotgun (WGS) entry which is preliminary data.</text>
</comment>
<reference evidence="4" key="1">
    <citation type="submission" date="2022-03" db="EMBL/GenBank/DDBJ databases">
        <authorList>
            <person name="Tunstrom K."/>
        </authorList>
    </citation>
    <scope>NUCLEOTIDE SEQUENCE</scope>
</reference>
<evidence type="ECO:0000256" key="2">
    <source>
        <dbReference type="ARBA" id="ARBA00023157"/>
    </source>
</evidence>
<feature type="domain" description="TIL" evidence="3">
    <location>
        <begin position="30"/>
        <end position="85"/>
    </location>
</feature>
<dbReference type="AlphaFoldDB" id="A0AAU9U2K3"/>